<evidence type="ECO:0000313" key="1">
    <source>
        <dbReference type="EMBL" id="CAG8671443.1"/>
    </source>
</evidence>
<organism evidence="1 2">
    <name type="scientific">Paraglomus brasilianum</name>
    <dbReference type="NCBI Taxonomy" id="144538"/>
    <lineage>
        <taxon>Eukaryota</taxon>
        <taxon>Fungi</taxon>
        <taxon>Fungi incertae sedis</taxon>
        <taxon>Mucoromycota</taxon>
        <taxon>Glomeromycotina</taxon>
        <taxon>Glomeromycetes</taxon>
        <taxon>Paraglomerales</taxon>
        <taxon>Paraglomeraceae</taxon>
        <taxon>Paraglomus</taxon>
    </lineage>
</organism>
<dbReference type="Proteomes" id="UP000789739">
    <property type="component" value="Unassembled WGS sequence"/>
</dbReference>
<reference evidence="1" key="1">
    <citation type="submission" date="2021-06" db="EMBL/GenBank/DDBJ databases">
        <authorList>
            <person name="Kallberg Y."/>
            <person name="Tangrot J."/>
            <person name="Rosling A."/>
        </authorList>
    </citation>
    <scope>NUCLEOTIDE SEQUENCE</scope>
    <source>
        <strain evidence="1">BR232B</strain>
    </source>
</reference>
<sequence>CESINSGRKIAVQKFYNGVEVKRRKLEKPDDDEKWSRNPIKLWNNADKMCKGDISG</sequence>
<evidence type="ECO:0000313" key="2">
    <source>
        <dbReference type="Proteomes" id="UP000789739"/>
    </source>
</evidence>
<dbReference type="AlphaFoldDB" id="A0A9N9HD93"/>
<name>A0A9N9HD93_9GLOM</name>
<protein>
    <submittedName>
        <fullName evidence="1">6977_t:CDS:1</fullName>
    </submittedName>
</protein>
<dbReference type="EMBL" id="CAJVPI010005037">
    <property type="protein sequence ID" value="CAG8671443.1"/>
    <property type="molecule type" value="Genomic_DNA"/>
</dbReference>
<proteinExistence type="predicted"/>
<feature type="non-terminal residue" evidence="1">
    <location>
        <position position="1"/>
    </location>
</feature>
<feature type="non-terminal residue" evidence="1">
    <location>
        <position position="56"/>
    </location>
</feature>
<gene>
    <name evidence="1" type="ORF">PBRASI_LOCUS11325</name>
</gene>
<accession>A0A9N9HD93</accession>
<comment type="caution">
    <text evidence="1">The sequence shown here is derived from an EMBL/GenBank/DDBJ whole genome shotgun (WGS) entry which is preliminary data.</text>
</comment>
<keyword evidence="2" id="KW-1185">Reference proteome</keyword>